<evidence type="ECO:0000256" key="1">
    <source>
        <dbReference type="ARBA" id="ARBA00022603"/>
    </source>
</evidence>
<name>A0A2N9WRD8_9NEIS</name>
<keyword evidence="2" id="KW-0808">Transferase</keyword>
<dbReference type="PANTHER" id="PTHR13090:SF1">
    <property type="entry name" value="ARGININE-HYDROXYLASE NDUFAF5, MITOCHONDRIAL"/>
    <property type="match status" value="1"/>
</dbReference>
<dbReference type="PANTHER" id="PTHR13090">
    <property type="entry name" value="ARGININE-HYDROXYLASE NDUFAF5, MITOCHONDRIAL"/>
    <property type="match status" value="1"/>
</dbReference>
<dbReference type="GO" id="GO:0032259">
    <property type="term" value="P:methylation"/>
    <property type="evidence" value="ECO:0007669"/>
    <property type="project" value="UniProtKB-KW"/>
</dbReference>
<dbReference type="EMBL" id="MDVB01000113">
    <property type="protein sequence ID" value="PIT12684.1"/>
    <property type="molecule type" value="Genomic_DNA"/>
</dbReference>
<dbReference type="RefSeq" id="WP_100114129.1">
    <property type="nucleotide sequence ID" value="NZ_MDVB01000113.1"/>
</dbReference>
<dbReference type="AlphaFoldDB" id="A0A2N9WRD8"/>
<evidence type="ECO:0000256" key="2">
    <source>
        <dbReference type="ARBA" id="ARBA00022679"/>
    </source>
</evidence>
<evidence type="ECO:0008006" key="5">
    <source>
        <dbReference type="Google" id="ProtNLM"/>
    </source>
</evidence>
<sequence length="271" mass="30929">MTTLPHQPDWFLHAHLAATLDERLSILRQPPQHILLAAADGNESYRLLKMRYPQAQFQEFDSRDSYLQAAQAIRKAKLSWWQKLNGTLPAQTVSDQLPGNQAADMVWSNLGLIHQADPIAVIKNWAEALQPDGLLFFSHFGPDTLKEVLTLWRAEGIVVKTPRLLDMHDLGDMLYQHGFYDPVMDMNMLTLQYTRAERFIDDMRTAGLWQSLQFDNEIDAVRILAQAWKNNDIHNITLELVYGHGVKKQVLPENAAPIQFYPSSATKTSEP</sequence>
<comment type="caution">
    <text evidence="3">The sequence shown here is derived from an EMBL/GenBank/DDBJ whole genome shotgun (WGS) entry which is preliminary data.</text>
</comment>
<evidence type="ECO:0000313" key="3">
    <source>
        <dbReference type="EMBL" id="PIT12684.1"/>
    </source>
</evidence>
<keyword evidence="1" id="KW-0489">Methyltransferase</keyword>
<dbReference type="GO" id="GO:0008168">
    <property type="term" value="F:methyltransferase activity"/>
    <property type="evidence" value="ECO:0007669"/>
    <property type="project" value="UniProtKB-KW"/>
</dbReference>
<evidence type="ECO:0000313" key="4">
    <source>
        <dbReference type="Proteomes" id="UP000231293"/>
    </source>
</evidence>
<dbReference type="InterPro" id="IPR050602">
    <property type="entry name" value="Malonyl-ACP_OMT"/>
</dbReference>
<protein>
    <recommendedName>
        <fullName evidence="5">Methyltransferase type 11 domain-containing protein</fullName>
    </recommendedName>
</protein>
<dbReference type="Proteomes" id="UP000231293">
    <property type="component" value="Unassembled WGS sequence"/>
</dbReference>
<dbReference type="InterPro" id="IPR029063">
    <property type="entry name" value="SAM-dependent_MTases_sf"/>
</dbReference>
<dbReference type="SUPFAM" id="SSF53335">
    <property type="entry name" value="S-adenosyl-L-methionine-dependent methyltransferases"/>
    <property type="match status" value="1"/>
</dbReference>
<organism evidence="3 4">
    <name type="scientific">Snodgrassella alvi</name>
    <dbReference type="NCBI Taxonomy" id="1196083"/>
    <lineage>
        <taxon>Bacteria</taxon>
        <taxon>Pseudomonadati</taxon>
        <taxon>Pseudomonadota</taxon>
        <taxon>Betaproteobacteria</taxon>
        <taxon>Neisseriales</taxon>
        <taxon>Neisseriaceae</taxon>
        <taxon>Snodgrassella</taxon>
    </lineage>
</organism>
<reference evidence="3 4" key="1">
    <citation type="journal article" date="2017" name="MBio">
        <title>Type VI secretion-mediated competition in the bee gut microbiome.</title>
        <authorList>
            <person name="Steele M.I."/>
            <person name="Kwong W.K."/>
            <person name="Powell J.E."/>
            <person name="Whiteley M."/>
            <person name="Moran N.A."/>
        </authorList>
    </citation>
    <scope>NUCLEOTIDE SEQUENCE [LARGE SCALE GENOMIC DNA]</scope>
    <source>
        <strain evidence="3 4">App2-2</strain>
    </source>
</reference>
<accession>A0A2N9WRD8</accession>
<gene>
    <name evidence="3" type="ORF">BGI32_10895</name>
</gene>
<dbReference type="Gene3D" id="3.40.50.150">
    <property type="entry name" value="Vaccinia Virus protein VP39"/>
    <property type="match status" value="1"/>
</dbReference>
<proteinExistence type="predicted"/>